<keyword evidence="3" id="KW-1185">Reference proteome</keyword>
<proteinExistence type="predicted"/>
<protein>
    <recommendedName>
        <fullName evidence="4">DNA repair protein Dds20/Mei5</fullName>
    </recommendedName>
</protein>
<dbReference type="GO" id="GO:0006310">
    <property type="term" value="P:DNA recombination"/>
    <property type="evidence" value="ECO:0007669"/>
    <property type="project" value="TreeGrafter"/>
</dbReference>
<feature type="compositionally biased region" description="Basic and acidic residues" evidence="1">
    <location>
        <begin position="201"/>
        <end position="210"/>
    </location>
</feature>
<dbReference type="Gene3D" id="6.10.140.1020">
    <property type="match status" value="2"/>
</dbReference>
<feature type="region of interest" description="Disordered" evidence="1">
    <location>
        <begin position="201"/>
        <end position="250"/>
    </location>
</feature>
<dbReference type="Proteomes" id="UP000799428">
    <property type="component" value="Unassembled WGS sequence"/>
</dbReference>
<gene>
    <name evidence="2" type="ORF">K504DRAFT_424947</name>
</gene>
<evidence type="ECO:0000256" key="1">
    <source>
        <dbReference type="SAM" id="MobiDB-lite"/>
    </source>
</evidence>
<accession>A0A6G1KMZ4</accession>
<evidence type="ECO:0008006" key="4">
    <source>
        <dbReference type="Google" id="ProtNLM"/>
    </source>
</evidence>
<feature type="region of interest" description="Disordered" evidence="1">
    <location>
        <begin position="65"/>
        <end position="114"/>
    </location>
</feature>
<sequence length="279" mass="31083">MADLNATTMSTPQAKRRRLNTATKTLHKPFKSPFRTPLKAAATDLIASETPDTAAASIVARDYTSTRPTGGKVFEPSPIPNPSASRLPVSTPTRPLHHKRPISTTATPTPKLKPSLTRDTINLRADIQLLTQALSLCTSTKDEDLAVLVDRWRTASRAAAEEVYAGTRDRVNRMGGVGAWKSREKEQMEWRTKWDKEEAEAEMERRKAMEEPGEGDDVGGFRDRYEEYGDADQLKNGSGEQNEACGNDDDSFTMDMMLKTLHIDLKLIGYDKEGQRWDG</sequence>
<feature type="compositionally biased region" description="Polar residues" evidence="1">
    <location>
        <begin position="1"/>
        <end position="13"/>
    </location>
</feature>
<reference evidence="2" key="1">
    <citation type="journal article" date="2020" name="Stud. Mycol.">
        <title>101 Dothideomycetes genomes: a test case for predicting lifestyles and emergence of pathogens.</title>
        <authorList>
            <person name="Haridas S."/>
            <person name="Albert R."/>
            <person name="Binder M."/>
            <person name="Bloem J."/>
            <person name="Labutti K."/>
            <person name="Salamov A."/>
            <person name="Andreopoulos B."/>
            <person name="Baker S."/>
            <person name="Barry K."/>
            <person name="Bills G."/>
            <person name="Bluhm B."/>
            <person name="Cannon C."/>
            <person name="Castanera R."/>
            <person name="Culley D."/>
            <person name="Daum C."/>
            <person name="Ezra D."/>
            <person name="Gonzalez J."/>
            <person name="Henrissat B."/>
            <person name="Kuo A."/>
            <person name="Liang C."/>
            <person name="Lipzen A."/>
            <person name="Lutzoni F."/>
            <person name="Magnuson J."/>
            <person name="Mondo S."/>
            <person name="Nolan M."/>
            <person name="Ohm R."/>
            <person name="Pangilinan J."/>
            <person name="Park H.-J."/>
            <person name="Ramirez L."/>
            <person name="Alfaro M."/>
            <person name="Sun H."/>
            <person name="Tritt A."/>
            <person name="Yoshinaga Y."/>
            <person name="Zwiers L.-H."/>
            <person name="Turgeon B."/>
            <person name="Goodwin S."/>
            <person name="Spatafora J."/>
            <person name="Crous P."/>
            <person name="Grigoriev I."/>
        </authorList>
    </citation>
    <scope>NUCLEOTIDE SEQUENCE</scope>
    <source>
        <strain evidence="2">CBS 279.74</strain>
    </source>
</reference>
<organism evidence="2 3">
    <name type="scientific">Pleomassaria siparia CBS 279.74</name>
    <dbReference type="NCBI Taxonomy" id="1314801"/>
    <lineage>
        <taxon>Eukaryota</taxon>
        <taxon>Fungi</taxon>
        <taxon>Dikarya</taxon>
        <taxon>Ascomycota</taxon>
        <taxon>Pezizomycotina</taxon>
        <taxon>Dothideomycetes</taxon>
        <taxon>Pleosporomycetidae</taxon>
        <taxon>Pleosporales</taxon>
        <taxon>Pleomassariaceae</taxon>
        <taxon>Pleomassaria</taxon>
    </lineage>
</organism>
<dbReference type="PANTHER" id="PTHR28527">
    <property type="entry name" value="MATING-TYPE SWITCHING PROTEIN SWI2-RELATED"/>
    <property type="match status" value="1"/>
</dbReference>
<name>A0A6G1KMZ4_9PLEO</name>
<feature type="region of interest" description="Disordered" evidence="1">
    <location>
        <begin position="1"/>
        <end position="34"/>
    </location>
</feature>
<dbReference type="EMBL" id="MU005765">
    <property type="protein sequence ID" value="KAF2713915.1"/>
    <property type="molecule type" value="Genomic_DNA"/>
</dbReference>
<feature type="compositionally biased region" description="Basic residues" evidence="1">
    <location>
        <begin position="14"/>
        <end position="30"/>
    </location>
</feature>
<dbReference type="AlphaFoldDB" id="A0A6G1KMZ4"/>
<dbReference type="OrthoDB" id="27934at2759"/>
<dbReference type="PANTHER" id="PTHR28527:SF1">
    <property type="entry name" value="SWI5-DEPENDENT RECOMBINATION DNA REPAIR PROTEIN 1"/>
    <property type="match status" value="1"/>
</dbReference>
<evidence type="ECO:0000313" key="2">
    <source>
        <dbReference type="EMBL" id="KAF2713915.1"/>
    </source>
</evidence>
<evidence type="ECO:0000313" key="3">
    <source>
        <dbReference type="Proteomes" id="UP000799428"/>
    </source>
</evidence>
<feature type="compositionally biased region" description="Polar residues" evidence="1">
    <location>
        <begin position="82"/>
        <end position="93"/>
    </location>
</feature>